<dbReference type="AlphaFoldDB" id="A0A8T9C4W6"/>
<feature type="compositionally biased region" description="Polar residues" evidence="1">
    <location>
        <begin position="532"/>
        <end position="564"/>
    </location>
</feature>
<dbReference type="EMBL" id="QGMK01000936">
    <property type="protein sequence ID" value="TVY75840.1"/>
    <property type="molecule type" value="Genomic_DNA"/>
</dbReference>
<feature type="region of interest" description="Disordered" evidence="1">
    <location>
        <begin position="260"/>
        <end position="305"/>
    </location>
</feature>
<evidence type="ECO:0000313" key="3">
    <source>
        <dbReference type="Proteomes" id="UP000469558"/>
    </source>
</evidence>
<feature type="region of interest" description="Disordered" evidence="1">
    <location>
        <begin position="602"/>
        <end position="623"/>
    </location>
</feature>
<dbReference type="Proteomes" id="UP000469558">
    <property type="component" value="Unassembled WGS sequence"/>
</dbReference>
<organism evidence="2 3">
    <name type="scientific">Lachnellula suecica</name>
    <dbReference type="NCBI Taxonomy" id="602035"/>
    <lineage>
        <taxon>Eukaryota</taxon>
        <taxon>Fungi</taxon>
        <taxon>Dikarya</taxon>
        <taxon>Ascomycota</taxon>
        <taxon>Pezizomycotina</taxon>
        <taxon>Leotiomycetes</taxon>
        <taxon>Helotiales</taxon>
        <taxon>Lachnaceae</taxon>
        <taxon>Lachnellula</taxon>
    </lineage>
</organism>
<sequence>MQRRNSLSRRKSTSSVQGKHESIDPTVSRQHAHVAANLAFARAQDRNSGDMGHNGARGHERQSFSQQNAPNNGEHVIKRQQSVRFVGPNAVQRKQSIGTRTHAIHRKESTGTLRPMAMTTNAPVPAAYRPPSRSSSIGKGSMSKTTGDSFATALAAYDQYYTREDDIASTPSSYRRIRRSKSMFSPLQAPPVFYTNGTPDRTEASYMGRSGFQDTRTPQSQPSQATLRAPKSMSFLRSGFREHNDEAVQMARDRFFHQTNQQRLSAKPSFLFRSKTQKSDKPFRQSVRSSSANSYGMPVASANQPNQPKEFVLKNKARKVSKTIKNKLKRVFGLSKDDPVAIPNQQIDAQETHVRRYNGDASSQHEEFKDIPHPDEAALSRVASRVPSIRIQGSNEKLKSHTGSVRSFRSEHSDDKSRVTSWTSTVANTVTSQGPAPGGLRPLTEREQQRLSIINENGTHVSSSSFNRPRISNQFSAYPVMHRQSKSAGNVPSVDSARVYSALMKRLDDNSPKAKLAASRLASVDSFGAPTQIPTRGSSIHSSKGSRTPATIRTVTSEDANSTGRSHRSPKHDHPLTISNSVYAARSEDDFGHAAERVHQWATADPKNETQSRNDDDVFSPKPSVVQKENIPIADQRSWNDSNASVNGLTRKPSTKSSYYSVPEEKYLTPQEIALRNEPIISAPKGLRESRSTFFGGSKMTIARTTSPFRRAMAESDSLSTVMTSSQVSLVPNPLYLAPEKAHDYATRANHDDESLKAYTESVYSRTTSGHNPAAISAVSLMTDDQSVPEMPFLNTGNGDAVILDRVTYRPAMPHGNGHRETVSGGSVEWKKWMSSEVAKLERVKENSNVKETSHGTFVNYALPTMPKSYHGGHVRENAQINDDDTEIVQRKVSGVKQPLGLVQQYANSQMVLVIDDDIENAQRKVSGAKQPLGLVQQNPNVQTAPNPPALRPILKNRSAVSLIENIEPANANKAPIPPPPPMPNYSPIRSVKSKSSLRSVGTTITARNGSAPNSALKVSSMSGRNVLHKRNESTTTLRSTKSVETPAKLVKKHGRPLNTTVNTPGSTSAASDKFGSASTRYQTPGVGAGIENFRMRDPEDDDPYGVEGAGLMGPDMGGELSERDAQAMGSKRMVELFLTSRRRRINGSRGASDESGAFI</sequence>
<feature type="region of interest" description="Disordered" evidence="1">
    <location>
        <begin position="396"/>
        <end position="422"/>
    </location>
</feature>
<feature type="compositionally biased region" description="Basic and acidic residues" evidence="1">
    <location>
        <begin position="408"/>
        <end position="418"/>
    </location>
</feature>
<feature type="compositionally biased region" description="Polar residues" evidence="1">
    <location>
        <begin position="396"/>
        <end position="407"/>
    </location>
</feature>
<feature type="compositionally biased region" description="Basic and acidic residues" evidence="1">
    <location>
        <begin position="606"/>
        <end position="616"/>
    </location>
</feature>
<name>A0A8T9C4W6_9HELO</name>
<feature type="region of interest" description="Disordered" evidence="1">
    <location>
        <begin position="1056"/>
        <end position="1100"/>
    </location>
</feature>
<feature type="region of interest" description="Disordered" evidence="1">
    <location>
        <begin position="635"/>
        <end position="657"/>
    </location>
</feature>
<gene>
    <name evidence="2" type="ORF">LSUE1_G008055</name>
</gene>
<protein>
    <submittedName>
        <fullName evidence="2">Uncharacterized protein</fullName>
    </submittedName>
</protein>
<feature type="compositionally biased region" description="Polar residues" evidence="1">
    <location>
        <begin position="1005"/>
        <end position="1024"/>
    </location>
</feature>
<comment type="caution">
    <text evidence="2">The sequence shown here is derived from an EMBL/GenBank/DDBJ whole genome shotgun (WGS) entry which is preliminary data.</text>
</comment>
<feature type="compositionally biased region" description="Polar residues" evidence="1">
    <location>
        <begin position="637"/>
        <end position="648"/>
    </location>
</feature>
<accession>A0A8T9C4W6</accession>
<feature type="region of interest" description="Disordered" evidence="1">
    <location>
        <begin position="1005"/>
        <end position="1025"/>
    </location>
</feature>
<evidence type="ECO:0000256" key="1">
    <source>
        <dbReference type="SAM" id="MobiDB-lite"/>
    </source>
</evidence>
<feature type="region of interest" description="Disordered" evidence="1">
    <location>
        <begin position="528"/>
        <end position="577"/>
    </location>
</feature>
<feature type="compositionally biased region" description="Polar residues" evidence="1">
    <location>
        <begin position="1058"/>
        <end position="1083"/>
    </location>
</feature>
<keyword evidence="3" id="KW-1185">Reference proteome</keyword>
<reference evidence="2 3" key="1">
    <citation type="submission" date="2018-05" db="EMBL/GenBank/DDBJ databases">
        <title>Genome sequencing and assembly of the regulated plant pathogen Lachnellula willkommii and related sister species for the development of diagnostic species identification markers.</title>
        <authorList>
            <person name="Giroux E."/>
            <person name="Bilodeau G."/>
        </authorList>
    </citation>
    <scope>NUCLEOTIDE SEQUENCE [LARGE SCALE GENOMIC DNA]</scope>
    <source>
        <strain evidence="2 3">CBS 268.59</strain>
    </source>
</reference>
<feature type="compositionally biased region" description="Basic residues" evidence="1">
    <location>
        <begin position="1"/>
        <end position="12"/>
    </location>
</feature>
<feature type="region of interest" description="Disordered" evidence="1">
    <location>
        <begin position="122"/>
        <end position="146"/>
    </location>
</feature>
<proteinExistence type="predicted"/>
<evidence type="ECO:0000313" key="2">
    <source>
        <dbReference type="EMBL" id="TVY75840.1"/>
    </source>
</evidence>
<feature type="region of interest" description="Disordered" evidence="1">
    <location>
        <begin position="1"/>
        <end position="71"/>
    </location>
</feature>
<dbReference type="OrthoDB" id="206201at2759"/>